<dbReference type="EMBL" id="AZFS01000016">
    <property type="protein sequence ID" value="KRL97617.1"/>
    <property type="molecule type" value="Genomic_DNA"/>
</dbReference>
<name>A0A0R1UWL2_9LACO</name>
<dbReference type="AlphaFoldDB" id="A0A0R1UWL2"/>
<sequence length="144" mass="15718">MTLKAEYIFEEEFEMTRLKINTWTGILDIVNCVLFALSWFVIFGAAFSDASNGGSSTDSAATFFYAMAWIGVVLNIIALVQSRKHNISLVGSVLGIIGSALFGFTAALAFPAMVVLIVAAVFIMLQHPRKNYVPQNDDSQSRAD</sequence>
<organism evidence="2 3">
    <name type="scientific">Levilactobacillus hammesii DSM 16381</name>
    <dbReference type="NCBI Taxonomy" id="1423753"/>
    <lineage>
        <taxon>Bacteria</taxon>
        <taxon>Bacillati</taxon>
        <taxon>Bacillota</taxon>
        <taxon>Bacilli</taxon>
        <taxon>Lactobacillales</taxon>
        <taxon>Lactobacillaceae</taxon>
        <taxon>Levilactobacillus</taxon>
    </lineage>
</organism>
<keyword evidence="1" id="KW-0472">Membrane</keyword>
<dbReference type="Proteomes" id="UP000051580">
    <property type="component" value="Unassembled WGS sequence"/>
</dbReference>
<reference evidence="2 3" key="1">
    <citation type="journal article" date="2015" name="Genome Announc.">
        <title>Expanding the biotechnology potential of lactobacilli through comparative genomics of 213 strains and associated genera.</title>
        <authorList>
            <person name="Sun Z."/>
            <person name="Harris H.M."/>
            <person name="McCann A."/>
            <person name="Guo C."/>
            <person name="Argimon S."/>
            <person name="Zhang W."/>
            <person name="Yang X."/>
            <person name="Jeffery I.B."/>
            <person name="Cooney J.C."/>
            <person name="Kagawa T.F."/>
            <person name="Liu W."/>
            <person name="Song Y."/>
            <person name="Salvetti E."/>
            <person name="Wrobel A."/>
            <person name="Rasinkangas P."/>
            <person name="Parkhill J."/>
            <person name="Rea M.C."/>
            <person name="O'Sullivan O."/>
            <person name="Ritari J."/>
            <person name="Douillard F.P."/>
            <person name="Paul Ross R."/>
            <person name="Yang R."/>
            <person name="Briner A.E."/>
            <person name="Felis G.E."/>
            <person name="de Vos W.M."/>
            <person name="Barrangou R."/>
            <person name="Klaenhammer T.R."/>
            <person name="Caufield P.W."/>
            <person name="Cui Y."/>
            <person name="Zhang H."/>
            <person name="O'Toole P.W."/>
        </authorList>
    </citation>
    <scope>NUCLEOTIDE SEQUENCE [LARGE SCALE GENOMIC DNA]</scope>
    <source>
        <strain evidence="2 3">DSM 16381</strain>
    </source>
</reference>
<evidence type="ECO:0000256" key="1">
    <source>
        <dbReference type="SAM" id="Phobius"/>
    </source>
</evidence>
<feature type="transmembrane region" description="Helical" evidence="1">
    <location>
        <begin position="59"/>
        <end position="80"/>
    </location>
</feature>
<proteinExistence type="predicted"/>
<accession>A0A0R1UWL2</accession>
<keyword evidence="3" id="KW-1185">Reference proteome</keyword>
<evidence type="ECO:0000313" key="2">
    <source>
        <dbReference type="EMBL" id="KRL97617.1"/>
    </source>
</evidence>
<feature type="transmembrane region" description="Helical" evidence="1">
    <location>
        <begin position="92"/>
        <end position="125"/>
    </location>
</feature>
<keyword evidence="1" id="KW-0812">Transmembrane</keyword>
<gene>
    <name evidence="2" type="ORF">FD28_GL001703</name>
</gene>
<keyword evidence="1" id="KW-1133">Transmembrane helix</keyword>
<feature type="transmembrane region" description="Helical" evidence="1">
    <location>
        <begin position="25"/>
        <end position="47"/>
    </location>
</feature>
<protein>
    <submittedName>
        <fullName evidence="2">Uncharacterized protein</fullName>
    </submittedName>
</protein>
<evidence type="ECO:0000313" key="3">
    <source>
        <dbReference type="Proteomes" id="UP000051580"/>
    </source>
</evidence>
<comment type="caution">
    <text evidence="2">The sequence shown here is derived from an EMBL/GenBank/DDBJ whole genome shotgun (WGS) entry which is preliminary data.</text>
</comment>
<dbReference type="PATRIC" id="fig|1423753.3.peg.1770"/>